<dbReference type="PANTHER" id="PTHR33223">
    <property type="entry name" value="CCHC-TYPE DOMAIN-CONTAINING PROTEIN"/>
    <property type="match status" value="1"/>
</dbReference>
<sequence length="101" mass="11214">MGEEATKTLLEYGVPDTTTGALSSIVRPAVNAANFELKPQFIQFISNDSFAGLPNECPVSHIASFLEKCDTVKINNVSEDAIRLRLFPFSLRDRAKRVVER</sequence>
<evidence type="ECO:0000313" key="1">
    <source>
        <dbReference type="EMBL" id="KMS93844.1"/>
    </source>
</evidence>
<evidence type="ECO:0000313" key="2">
    <source>
        <dbReference type="Proteomes" id="UP000035740"/>
    </source>
</evidence>
<name>A0A0J8AYE5_BETVV</name>
<dbReference type="AlphaFoldDB" id="A0A0J8AYE5"/>
<organism evidence="1 2">
    <name type="scientific">Beta vulgaris subsp. vulgaris</name>
    <name type="common">Beet</name>
    <dbReference type="NCBI Taxonomy" id="3555"/>
    <lineage>
        <taxon>Eukaryota</taxon>
        <taxon>Viridiplantae</taxon>
        <taxon>Streptophyta</taxon>
        <taxon>Embryophyta</taxon>
        <taxon>Tracheophyta</taxon>
        <taxon>Spermatophyta</taxon>
        <taxon>Magnoliopsida</taxon>
        <taxon>eudicotyledons</taxon>
        <taxon>Gunneridae</taxon>
        <taxon>Pentapetalae</taxon>
        <taxon>Caryophyllales</taxon>
        <taxon>Chenopodiaceae</taxon>
        <taxon>Betoideae</taxon>
        <taxon>Beta</taxon>
    </lineage>
</organism>
<proteinExistence type="predicted"/>
<dbReference type="Proteomes" id="UP000035740">
    <property type="component" value="Unassembled WGS sequence"/>
</dbReference>
<dbReference type="EMBL" id="KQ098476">
    <property type="protein sequence ID" value="KMS93844.1"/>
    <property type="molecule type" value="Genomic_DNA"/>
</dbReference>
<dbReference type="OMA" id="NEDHNEH"/>
<accession>A0A0J8AYE5</accession>
<dbReference type="Gramene" id="KMS93844">
    <property type="protein sequence ID" value="KMS93844"/>
    <property type="gene ID" value="BVRB_027390"/>
</dbReference>
<keyword evidence="2" id="KW-1185">Reference proteome</keyword>
<reference evidence="1 2" key="1">
    <citation type="journal article" date="2014" name="Nature">
        <title>The genome of the recently domesticated crop plant sugar beet (Beta vulgaris).</title>
        <authorList>
            <person name="Dohm J.C."/>
            <person name="Minoche A.E."/>
            <person name="Holtgrawe D."/>
            <person name="Capella-Gutierrez S."/>
            <person name="Zakrzewski F."/>
            <person name="Tafer H."/>
            <person name="Rupp O."/>
            <person name="Sorensen T.R."/>
            <person name="Stracke R."/>
            <person name="Reinhardt R."/>
            <person name="Goesmann A."/>
            <person name="Kraft T."/>
            <person name="Schulz B."/>
            <person name="Stadler P.F."/>
            <person name="Schmidt T."/>
            <person name="Gabaldon T."/>
            <person name="Lehrach H."/>
            <person name="Weisshaar B."/>
            <person name="Himmelbauer H."/>
        </authorList>
    </citation>
    <scope>NUCLEOTIDE SEQUENCE [LARGE SCALE GENOMIC DNA]</scope>
    <source>
        <tissue evidence="1">Taproot</tissue>
    </source>
</reference>
<protein>
    <submittedName>
        <fullName evidence="1">Uncharacterized protein</fullName>
    </submittedName>
</protein>
<dbReference type="OrthoDB" id="1740797at2759"/>
<dbReference type="PANTHER" id="PTHR33223:SF11">
    <property type="entry name" value="ELEMENT PROTEIN, PUTATIVE-RELATED"/>
    <property type="match status" value="1"/>
</dbReference>
<gene>
    <name evidence="1" type="ORF">BVRB_027390</name>
</gene>